<protein>
    <submittedName>
        <fullName evidence="4">HXXXD-type acyl-transferase family protein</fullName>
    </submittedName>
</protein>
<dbReference type="Gene3D" id="3.30.559.10">
    <property type="entry name" value="Chloramphenicol acetyltransferase-like domain"/>
    <property type="match status" value="2"/>
</dbReference>
<evidence type="ECO:0000256" key="2">
    <source>
        <dbReference type="ARBA" id="ARBA00022679"/>
    </source>
</evidence>
<dbReference type="GO" id="GO:0016747">
    <property type="term" value="F:acyltransferase activity, transferring groups other than amino-acyl groups"/>
    <property type="evidence" value="ECO:0007669"/>
    <property type="project" value="TreeGrafter"/>
</dbReference>
<dbReference type="Pfam" id="PF02458">
    <property type="entry name" value="Transferase"/>
    <property type="match status" value="1"/>
</dbReference>
<dbReference type="FunFam" id="3.30.559.10:FF:000008">
    <property type="entry name" value="Tryptamine hydroxycinnamoyl transferase"/>
    <property type="match status" value="1"/>
</dbReference>
<evidence type="ECO:0000313" key="5">
    <source>
        <dbReference type="Proteomes" id="UP001140206"/>
    </source>
</evidence>
<dbReference type="Proteomes" id="UP001140206">
    <property type="component" value="Chromosome 3"/>
</dbReference>
<gene>
    <name evidence="4" type="ORF">LUZ62_067080</name>
</gene>
<comment type="similarity">
    <text evidence="1">Belongs to the plant acyltransferase family.</text>
</comment>
<evidence type="ECO:0000313" key="4">
    <source>
        <dbReference type="EMBL" id="KAJ4782823.1"/>
    </source>
</evidence>
<dbReference type="PANTHER" id="PTHR31642">
    <property type="entry name" value="TRICHOTHECENE 3-O-ACETYLTRANSFERASE"/>
    <property type="match status" value="1"/>
</dbReference>
<keyword evidence="5" id="KW-1185">Reference proteome</keyword>
<proteinExistence type="inferred from homology"/>
<evidence type="ECO:0000256" key="3">
    <source>
        <dbReference type="ARBA" id="ARBA00023315"/>
    </source>
</evidence>
<name>A0AAV8EX06_9POAL</name>
<dbReference type="InterPro" id="IPR023213">
    <property type="entry name" value="CAT-like_dom_sf"/>
</dbReference>
<keyword evidence="2" id="KW-0808">Transferase</keyword>
<sequence>MNITIESSKLVKPTYNNGNNAPSTNHHVRLSVFDKVTYNIHDGAAIHAFNPPTRSNSDIEKGLSKVLLEYREWAGRLGEDEEGNSIIFLNDQGVRFVEATSDSKLRNVLPSKPTKEIQSLYPSLDGVQELLQVQLTRFACGSLVVAITFHHQIADGQATGNFLAAWGLATRDLPIDSTPLCTRSTLFQPRDPPLIQYDHHKIEYMNKMYPKHTINSDHESNEEEIVIQKVHFTNEFINKLRAKASTGVPKHFTRFEVILAHLWRVITKARGLHNHETTQIRISVNGRKRMDPQVPNEYFGNLVLWAFPRSKVKDLINRPLRYAAELIHDEVAKVNDMYFKSFIDFASSDIIKKEGLVSTAVMNKKILSPDLEVDSWLTFRYFDMDFGSGSPYYFMPTYYATEGMLFILPSYLGDGSIDAFVPLLNDNLDTFNMCCYSLD</sequence>
<accession>A0AAV8EX06</accession>
<reference evidence="4" key="1">
    <citation type="submission" date="2022-08" db="EMBL/GenBank/DDBJ databases">
        <authorList>
            <person name="Marques A."/>
        </authorList>
    </citation>
    <scope>NUCLEOTIDE SEQUENCE</scope>
    <source>
        <strain evidence="4">RhyPub2mFocal</strain>
        <tissue evidence="4">Leaves</tissue>
    </source>
</reference>
<organism evidence="4 5">
    <name type="scientific">Rhynchospora pubera</name>
    <dbReference type="NCBI Taxonomy" id="906938"/>
    <lineage>
        <taxon>Eukaryota</taxon>
        <taxon>Viridiplantae</taxon>
        <taxon>Streptophyta</taxon>
        <taxon>Embryophyta</taxon>
        <taxon>Tracheophyta</taxon>
        <taxon>Spermatophyta</taxon>
        <taxon>Magnoliopsida</taxon>
        <taxon>Liliopsida</taxon>
        <taxon>Poales</taxon>
        <taxon>Cyperaceae</taxon>
        <taxon>Cyperoideae</taxon>
        <taxon>Rhynchosporeae</taxon>
        <taxon>Rhynchospora</taxon>
    </lineage>
</organism>
<keyword evidence="3" id="KW-0012">Acyltransferase</keyword>
<dbReference type="InterPro" id="IPR050317">
    <property type="entry name" value="Plant_Fungal_Acyltransferase"/>
</dbReference>
<dbReference type="PANTHER" id="PTHR31642:SF13">
    <property type="entry name" value="AGMATINE HYDROXYCINNAMOYLTRANSFERASE 1"/>
    <property type="match status" value="1"/>
</dbReference>
<comment type="caution">
    <text evidence="4">The sequence shown here is derived from an EMBL/GenBank/DDBJ whole genome shotgun (WGS) entry which is preliminary data.</text>
</comment>
<dbReference type="AlphaFoldDB" id="A0AAV8EX06"/>
<evidence type="ECO:0000256" key="1">
    <source>
        <dbReference type="ARBA" id="ARBA00009861"/>
    </source>
</evidence>
<dbReference type="EMBL" id="JAMFTS010000003">
    <property type="protein sequence ID" value="KAJ4782823.1"/>
    <property type="molecule type" value="Genomic_DNA"/>
</dbReference>